<evidence type="ECO:0000256" key="1">
    <source>
        <dbReference type="SAM" id="MobiDB-lite"/>
    </source>
</evidence>
<dbReference type="InterPro" id="IPR036378">
    <property type="entry name" value="FAS1_dom_sf"/>
</dbReference>
<dbReference type="Proteomes" id="UP000799772">
    <property type="component" value="Unassembled WGS sequence"/>
</dbReference>
<accession>A0A9P4IDI1</accession>
<feature type="chain" id="PRO_5040491462" evidence="2">
    <location>
        <begin position="16"/>
        <end position="504"/>
    </location>
</feature>
<organism evidence="4 5">
    <name type="scientific">Rhizodiscina lignyota</name>
    <dbReference type="NCBI Taxonomy" id="1504668"/>
    <lineage>
        <taxon>Eukaryota</taxon>
        <taxon>Fungi</taxon>
        <taxon>Dikarya</taxon>
        <taxon>Ascomycota</taxon>
        <taxon>Pezizomycotina</taxon>
        <taxon>Dothideomycetes</taxon>
        <taxon>Pleosporomycetidae</taxon>
        <taxon>Aulographales</taxon>
        <taxon>Rhizodiscinaceae</taxon>
        <taxon>Rhizodiscina</taxon>
    </lineage>
</organism>
<feature type="compositionally biased region" description="Pro residues" evidence="1">
    <location>
        <begin position="120"/>
        <end position="140"/>
    </location>
</feature>
<dbReference type="EMBL" id="ML978127">
    <property type="protein sequence ID" value="KAF2098028.1"/>
    <property type="molecule type" value="Genomic_DNA"/>
</dbReference>
<feature type="region of interest" description="Disordered" evidence="1">
    <location>
        <begin position="104"/>
        <end position="164"/>
    </location>
</feature>
<dbReference type="OrthoDB" id="7700931at2759"/>
<name>A0A9P4IDI1_9PEZI</name>
<feature type="non-terminal residue" evidence="4">
    <location>
        <position position="504"/>
    </location>
</feature>
<dbReference type="InterPro" id="IPR000782">
    <property type="entry name" value="FAS1_domain"/>
</dbReference>
<evidence type="ECO:0000256" key="2">
    <source>
        <dbReference type="SAM" id="SignalP"/>
    </source>
</evidence>
<keyword evidence="2" id="KW-0732">Signal</keyword>
<protein>
    <submittedName>
        <fullName evidence="4">FAS1 domain-containing protein</fullName>
    </submittedName>
</protein>
<evidence type="ECO:0000313" key="5">
    <source>
        <dbReference type="Proteomes" id="UP000799772"/>
    </source>
</evidence>
<dbReference type="Pfam" id="PF02469">
    <property type="entry name" value="Fasciclin"/>
    <property type="match status" value="2"/>
</dbReference>
<feature type="domain" description="FAS1" evidence="3">
    <location>
        <begin position="297"/>
        <end position="471"/>
    </location>
</feature>
<dbReference type="SUPFAM" id="SSF82153">
    <property type="entry name" value="FAS1 domain"/>
    <property type="match status" value="2"/>
</dbReference>
<dbReference type="AlphaFoldDB" id="A0A9P4IDI1"/>
<sequence length="504" mass="54891">MKLLAITSLLALSNAFVLPDEQVFSGLAVEDDRESKSAWDKLPSVKDLLNKVSHGVEDAFDGVADKAENIIDHILDAASETESYIVDEAYETAFDVQGWLESGNDAPCEASFEDPEHSPPHGPPHGPPYGPPHGPPPPHDGPPHHGPPHHGPPHHGPPHHGHSRKSNLTIYEMIANSKYTTKLAKLIGEHEDLVQLLNGTSGNFTFFAPTDAAFKKIPKHAPKPGKEFLEKLLTYHVSESLYPGRRLFASDTIPSAYNESALGGPQRLAVKLGLKGLTINFYSRIVAANIFATNGVIHGVDSILLPPPPIGVILDLLPEEFSTLLLAFIKTNLGAELYNYTHVGGTVFAPNNFAFKKLGPGPNAFLFSRPGLKYLKALLKYHLVANVTLYSDTVYGAKNSGDLFDGEEVEAMQPRRAVHVDLPTLLGDRSLPVDIFRFGPFISMKVNGFVRIAVKDGIAKDGVIHVPSDVLIPPKKLRSAEEVDEYQGGEISVDDLKERLDPFV</sequence>
<feature type="compositionally biased region" description="Basic residues" evidence="1">
    <location>
        <begin position="146"/>
        <end position="164"/>
    </location>
</feature>
<keyword evidence="5" id="KW-1185">Reference proteome</keyword>
<dbReference type="Gene3D" id="2.30.180.10">
    <property type="entry name" value="FAS1 domain"/>
    <property type="match status" value="2"/>
</dbReference>
<dbReference type="PROSITE" id="PS50213">
    <property type="entry name" value="FAS1"/>
    <property type="match status" value="2"/>
</dbReference>
<dbReference type="SMART" id="SM00554">
    <property type="entry name" value="FAS1"/>
    <property type="match status" value="2"/>
</dbReference>
<proteinExistence type="predicted"/>
<dbReference type="PANTHER" id="PTHR10900">
    <property type="entry name" value="PERIOSTIN-RELATED"/>
    <property type="match status" value="1"/>
</dbReference>
<dbReference type="InterPro" id="IPR050904">
    <property type="entry name" value="Adhesion/Biosynth-related"/>
</dbReference>
<dbReference type="PANTHER" id="PTHR10900:SF125">
    <property type="entry name" value="FAS1 DOMAIN-CONTAINING PROTEIN YLR001C"/>
    <property type="match status" value="1"/>
</dbReference>
<reference evidence="4" key="1">
    <citation type="journal article" date="2020" name="Stud. Mycol.">
        <title>101 Dothideomycetes genomes: a test case for predicting lifestyles and emergence of pathogens.</title>
        <authorList>
            <person name="Haridas S."/>
            <person name="Albert R."/>
            <person name="Binder M."/>
            <person name="Bloem J."/>
            <person name="Labutti K."/>
            <person name="Salamov A."/>
            <person name="Andreopoulos B."/>
            <person name="Baker S."/>
            <person name="Barry K."/>
            <person name="Bills G."/>
            <person name="Bluhm B."/>
            <person name="Cannon C."/>
            <person name="Castanera R."/>
            <person name="Culley D."/>
            <person name="Daum C."/>
            <person name="Ezra D."/>
            <person name="Gonzalez J."/>
            <person name="Henrissat B."/>
            <person name="Kuo A."/>
            <person name="Liang C."/>
            <person name="Lipzen A."/>
            <person name="Lutzoni F."/>
            <person name="Magnuson J."/>
            <person name="Mondo S."/>
            <person name="Nolan M."/>
            <person name="Ohm R."/>
            <person name="Pangilinan J."/>
            <person name="Park H.-J."/>
            <person name="Ramirez L."/>
            <person name="Alfaro M."/>
            <person name="Sun H."/>
            <person name="Tritt A."/>
            <person name="Yoshinaga Y."/>
            <person name="Zwiers L.-H."/>
            <person name="Turgeon B."/>
            <person name="Goodwin S."/>
            <person name="Spatafora J."/>
            <person name="Crous P."/>
            <person name="Grigoriev I."/>
        </authorList>
    </citation>
    <scope>NUCLEOTIDE SEQUENCE</scope>
    <source>
        <strain evidence="4">CBS 133067</strain>
    </source>
</reference>
<feature type="signal peptide" evidence="2">
    <location>
        <begin position="1"/>
        <end position="15"/>
    </location>
</feature>
<comment type="caution">
    <text evidence="4">The sequence shown here is derived from an EMBL/GenBank/DDBJ whole genome shotgun (WGS) entry which is preliminary data.</text>
</comment>
<evidence type="ECO:0000259" key="3">
    <source>
        <dbReference type="PROSITE" id="PS50213"/>
    </source>
</evidence>
<gene>
    <name evidence="4" type="ORF">NA57DRAFT_21622</name>
</gene>
<feature type="domain" description="FAS1" evidence="3">
    <location>
        <begin position="167"/>
        <end position="304"/>
    </location>
</feature>
<evidence type="ECO:0000313" key="4">
    <source>
        <dbReference type="EMBL" id="KAF2098028.1"/>
    </source>
</evidence>